<dbReference type="SUPFAM" id="SSF159888">
    <property type="entry name" value="YdhG-like"/>
    <property type="match status" value="1"/>
</dbReference>
<name>A0A2T7UVG4_9RHOB</name>
<dbReference type="AlphaFoldDB" id="A0A2T7UVG4"/>
<evidence type="ECO:0000313" key="3">
    <source>
        <dbReference type="Proteomes" id="UP000244810"/>
    </source>
</evidence>
<sequence>MITEAAAFFEDGCGRCDRFATPDCSARLWRDGVLALRRLCLDAGLEEAVRWGHPCYRHAGRNLALIGAFREDFRLSFPDAALLGDPEGLLEKPGPNSQTPSMLRFTDAAQVAAMAPAIAALLAEAKAKAEAGLKPARAPTEVELPEVLVRALDEDAELAEGFAALTPGRQRSYVIALASAKTEATQSKRIAKYRDKILAGKGANDY</sequence>
<evidence type="ECO:0000259" key="1">
    <source>
        <dbReference type="Pfam" id="PF08818"/>
    </source>
</evidence>
<dbReference type="Pfam" id="PF08818">
    <property type="entry name" value="DUF1801"/>
    <property type="match status" value="1"/>
</dbReference>
<dbReference type="OrthoDB" id="214150at2"/>
<dbReference type="EMBL" id="QDDR01000002">
    <property type="protein sequence ID" value="PVE48634.1"/>
    <property type="molecule type" value="Genomic_DNA"/>
</dbReference>
<dbReference type="RefSeq" id="WP_107750478.1">
    <property type="nucleotide sequence ID" value="NZ_QBKF01000002.1"/>
</dbReference>
<evidence type="ECO:0000313" key="2">
    <source>
        <dbReference type="EMBL" id="PVE48634.1"/>
    </source>
</evidence>
<gene>
    <name evidence="2" type="ORF">DDE23_06160</name>
</gene>
<dbReference type="InterPro" id="IPR014922">
    <property type="entry name" value="YdhG-like"/>
</dbReference>
<dbReference type="InterPro" id="IPR016786">
    <property type="entry name" value="YdeI_bac"/>
</dbReference>
<dbReference type="Pfam" id="PF13376">
    <property type="entry name" value="OmdA"/>
    <property type="match status" value="1"/>
</dbReference>
<organism evidence="2 3">
    <name type="scientific">Pararhodobacter aggregans</name>
    <dbReference type="NCBI Taxonomy" id="404875"/>
    <lineage>
        <taxon>Bacteria</taxon>
        <taxon>Pseudomonadati</taxon>
        <taxon>Pseudomonadota</taxon>
        <taxon>Alphaproteobacteria</taxon>
        <taxon>Rhodobacterales</taxon>
        <taxon>Paracoccaceae</taxon>
        <taxon>Pararhodobacter</taxon>
    </lineage>
</organism>
<accession>A0A2T7UVG4</accession>
<comment type="caution">
    <text evidence="2">The sequence shown here is derived from an EMBL/GenBank/DDBJ whole genome shotgun (WGS) entry which is preliminary data.</text>
</comment>
<proteinExistence type="predicted"/>
<feature type="domain" description="YdhG-like" evidence="1">
    <location>
        <begin position="29"/>
        <end position="125"/>
    </location>
</feature>
<protein>
    <recommendedName>
        <fullName evidence="1">YdhG-like domain-containing protein</fullName>
    </recommendedName>
</protein>
<keyword evidence="3" id="KW-1185">Reference proteome</keyword>
<reference evidence="2 3" key="1">
    <citation type="journal article" date="2011" name="Syst. Appl. Microbiol.">
        <title>Defluviimonas denitrificans gen. nov., sp. nov., and Pararhodobacter aggregans gen. nov., sp. nov., non-phototrophic Rhodobacteraceae from the biofilter of a marine aquaculture.</title>
        <authorList>
            <person name="Foesel B.U."/>
            <person name="Drake H.L."/>
            <person name="Schramm A."/>
        </authorList>
    </citation>
    <scope>NUCLEOTIDE SEQUENCE [LARGE SCALE GENOMIC DNA]</scope>
    <source>
        <strain evidence="2 3">D1-19</strain>
    </source>
</reference>
<dbReference type="PIRSF" id="PIRSF021308">
    <property type="entry name" value="UCP021308"/>
    <property type="match status" value="1"/>
</dbReference>
<dbReference type="Proteomes" id="UP000244810">
    <property type="component" value="Unassembled WGS sequence"/>
</dbReference>